<keyword evidence="3" id="KW-1185">Reference proteome</keyword>
<dbReference type="Proteomes" id="UP000823749">
    <property type="component" value="Chromosome 7"/>
</dbReference>
<feature type="region of interest" description="Disordered" evidence="1">
    <location>
        <begin position="74"/>
        <end position="93"/>
    </location>
</feature>
<sequence length="93" mass="10226">MVIHHRRPGSPQASWRHPNLAVYDGCHPSPLYLIAQQPSAFPSEARFSFLERFISRICFANVPVKLEISSNVGDGGDVESLIESPVGSAEGRH</sequence>
<evidence type="ECO:0000313" key="3">
    <source>
        <dbReference type="Proteomes" id="UP000823749"/>
    </source>
</evidence>
<dbReference type="EMBL" id="JACTNZ010000007">
    <property type="protein sequence ID" value="KAG5539759.1"/>
    <property type="molecule type" value="Genomic_DNA"/>
</dbReference>
<dbReference type="AlphaFoldDB" id="A0AAV6JJP0"/>
<gene>
    <name evidence="2" type="ORF">RHGRI_020093</name>
</gene>
<comment type="caution">
    <text evidence="2">The sequence shown here is derived from an EMBL/GenBank/DDBJ whole genome shotgun (WGS) entry which is preliminary data.</text>
</comment>
<proteinExistence type="predicted"/>
<organism evidence="2 3">
    <name type="scientific">Rhododendron griersonianum</name>
    <dbReference type="NCBI Taxonomy" id="479676"/>
    <lineage>
        <taxon>Eukaryota</taxon>
        <taxon>Viridiplantae</taxon>
        <taxon>Streptophyta</taxon>
        <taxon>Embryophyta</taxon>
        <taxon>Tracheophyta</taxon>
        <taxon>Spermatophyta</taxon>
        <taxon>Magnoliopsida</taxon>
        <taxon>eudicotyledons</taxon>
        <taxon>Gunneridae</taxon>
        <taxon>Pentapetalae</taxon>
        <taxon>asterids</taxon>
        <taxon>Ericales</taxon>
        <taxon>Ericaceae</taxon>
        <taxon>Ericoideae</taxon>
        <taxon>Rhodoreae</taxon>
        <taxon>Rhododendron</taxon>
    </lineage>
</organism>
<name>A0AAV6JJP0_9ERIC</name>
<reference evidence="2" key="1">
    <citation type="submission" date="2020-08" db="EMBL/GenBank/DDBJ databases">
        <title>Plant Genome Project.</title>
        <authorList>
            <person name="Zhang R.-G."/>
        </authorList>
    </citation>
    <scope>NUCLEOTIDE SEQUENCE</scope>
    <source>
        <strain evidence="2">WSP0</strain>
        <tissue evidence="2">Leaf</tissue>
    </source>
</reference>
<evidence type="ECO:0000256" key="1">
    <source>
        <dbReference type="SAM" id="MobiDB-lite"/>
    </source>
</evidence>
<protein>
    <submittedName>
        <fullName evidence="2">Uncharacterized protein</fullName>
    </submittedName>
</protein>
<evidence type="ECO:0000313" key="2">
    <source>
        <dbReference type="EMBL" id="KAG5539759.1"/>
    </source>
</evidence>
<accession>A0AAV6JJP0</accession>